<gene>
    <name evidence="2" type="ORF">RchiOBHm_Chr6g0296181</name>
</gene>
<dbReference type="SUPFAM" id="SSF53720">
    <property type="entry name" value="ALDH-like"/>
    <property type="match status" value="1"/>
</dbReference>
<dbReference type="STRING" id="74649.A0A2P6PXD2"/>
<evidence type="ECO:0000256" key="1">
    <source>
        <dbReference type="ARBA" id="ARBA00023002"/>
    </source>
</evidence>
<evidence type="ECO:0000313" key="3">
    <source>
        <dbReference type="Proteomes" id="UP000238479"/>
    </source>
</evidence>
<dbReference type="EC" id="1.2.1.3" evidence="2"/>
<dbReference type="EMBL" id="PDCK01000044">
    <property type="protein sequence ID" value="PRQ26584.1"/>
    <property type="molecule type" value="Genomic_DNA"/>
</dbReference>
<organism evidence="2 3">
    <name type="scientific">Rosa chinensis</name>
    <name type="common">China rose</name>
    <dbReference type="NCBI Taxonomy" id="74649"/>
    <lineage>
        <taxon>Eukaryota</taxon>
        <taxon>Viridiplantae</taxon>
        <taxon>Streptophyta</taxon>
        <taxon>Embryophyta</taxon>
        <taxon>Tracheophyta</taxon>
        <taxon>Spermatophyta</taxon>
        <taxon>Magnoliopsida</taxon>
        <taxon>eudicotyledons</taxon>
        <taxon>Gunneridae</taxon>
        <taxon>Pentapetalae</taxon>
        <taxon>rosids</taxon>
        <taxon>fabids</taxon>
        <taxon>Rosales</taxon>
        <taxon>Rosaceae</taxon>
        <taxon>Rosoideae</taxon>
        <taxon>Rosoideae incertae sedis</taxon>
        <taxon>Rosa</taxon>
    </lineage>
</organism>
<dbReference type="GO" id="GO:0006081">
    <property type="term" value="P:aldehyde metabolic process"/>
    <property type="evidence" value="ECO:0007669"/>
    <property type="project" value="InterPro"/>
</dbReference>
<sequence>MDTAEVVQKVVFDSGEAAAMVEELRASYRSGKTMSYEWRVSQLQKLEKVTEFHEQEIVEALRSDLSKPEFEAFVQE</sequence>
<keyword evidence="1 2" id="KW-0560">Oxidoreductase</keyword>
<comment type="caution">
    <text evidence="2">The sequence shown here is derived from an EMBL/GenBank/DDBJ whole genome shotgun (WGS) entry which is preliminary data.</text>
</comment>
<dbReference type="InterPro" id="IPR012394">
    <property type="entry name" value="Aldehyde_DH_NAD(P)"/>
</dbReference>
<accession>A0A2P6PXD2</accession>
<dbReference type="PANTHER" id="PTHR43570:SF16">
    <property type="entry name" value="ALDEHYDE DEHYDROGENASE TYPE III, ISOFORM Q"/>
    <property type="match status" value="1"/>
</dbReference>
<evidence type="ECO:0000313" key="2">
    <source>
        <dbReference type="EMBL" id="PRQ26584.1"/>
    </source>
</evidence>
<dbReference type="InterPro" id="IPR016161">
    <property type="entry name" value="Ald_DH/histidinol_DH"/>
</dbReference>
<keyword evidence="3" id="KW-1185">Reference proteome</keyword>
<dbReference type="InterPro" id="IPR016162">
    <property type="entry name" value="Ald_DH_N"/>
</dbReference>
<reference evidence="2 3" key="1">
    <citation type="journal article" date="2018" name="Nat. Genet.">
        <title>The Rosa genome provides new insights in the design of modern roses.</title>
        <authorList>
            <person name="Bendahmane M."/>
        </authorList>
    </citation>
    <scope>NUCLEOTIDE SEQUENCE [LARGE SCALE GENOMIC DNA]</scope>
    <source>
        <strain evidence="3">cv. Old Blush</strain>
    </source>
</reference>
<dbReference type="GO" id="GO:0005737">
    <property type="term" value="C:cytoplasm"/>
    <property type="evidence" value="ECO:0007669"/>
    <property type="project" value="TreeGrafter"/>
</dbReference>
<dbReference type="GO" id="GO:0004029">
    <property type="term" value="F:aldehyde dehydrogenase (NAD+) activity"/>
    <property type="evidence" value="ECO:0007669"/>
    <property type="project" value="UniProtKB-EC"/>
</dbReference>
<name>A0A2P6PXD2_ROSCH</name>
<protein>
    <submittedName>
        <fullName evidence="2">Putative aldehyde dehydrogenase (NAD(+))</fullName>
        <ecNumber evidence="2">1.2.1.3</ecNumber>
    </submittedName>
</protein>
<dbReference type="PANTHER" id="PTHR43570">
    <property type="entry name" value="ALDEHYDE DEHYDROGENASE"/>
    <property type="match status" value="1"/>
</dbReference>
<dbReference type="AlphaFoldDB" id="A0A2P6PXD2"/>
<proteinExistence type="predicted"/>
<dbReference type="Proteomes" id="UP000238479">
    <property type="component" value="Chromosome 6"/>
</dbReference>
<dbReference type="OMA" id="FHEQEIV"/>
<dbReference type="Gene3D" id="3.40.605.10">
    <property type="entry name" value="Aldehyde Dehydrogenase, Chain A, domain 1"/>
    <property type="match status" value="1"/>
</dbReference>
<dbReference type="Gramene" id="PRQ26584">
    <property type="protein sequence ID" value="PRQ26584"/>
    <property type="gene ID" value="RchiOBHm_Chr6g0296181"/>
</dbReference>